<dbReference type="AlphaFoldDB" id="A0A3M9M7W8"/>
<dbReference type="RefSeq" id="WP_123271631.1">
    <property type="nucleotide sequence ID" value="NZ_RJJQ01000011.1"/>
</dbReference>
<dbReference type="GO" id="GO:0016810">
    <property type="term" value="F:hydrolase activity, acting on carbon-nitrogen (but not peptide) bonds"/>
    <property type="evidence" value="ECO:0007669"/>
    <property type="project" value="InterPro"/>
</dbReference>
<evidence type="ECO:0000313" key="2">
    <source>
        <dbReference type="EMBL" id="RNI21315.1"/>
    </source>
</evidence>
<keyword evidence="3" id="KW-1185">Reference proteome</keyword>
<comment type="caution">
    <text evidence="2">The sequence shown here is derived from an EMBL/GenBank/DDBJ whole genome shotgun (WGS) entry which is preliminary data.</text>
</comment>
<sequence>MTSLAADLILYGGHVRTGLRDQLHQAVAVLNGRIVAVGTNAQLHELRGPHTVSLDLRDRLVLPGFQDAHIHPVEGGLTRQQCDLHEQATAPEYLAAICEYARSHPAAPWIVGGGWSMDAFPGGVPHRSPLDAVVQDRPVFLPNRDGHSTWVNSRALELAGIDERTPDPPDGRIERDPDGMPTGVLHEGAARLVSGLLPPLTAQDRRAGLLAGQRYLHSLGITGWQDAIVGGDVAEQDSYQTYCDAAASGELTARVVGALWWERSRGLDQLPELIARRDASRIGRFAATSVKLMVDGVLETRTAAMRTPYLQADGSPSADVGMSFLDAETLREIVVEIDAAGLQAHFHAIGDRAVRDALDAVEAARIINGNNDTRPHIAHLQVVHPDDRVRFALTGVAANAQPLWACYEPQMTQLTIPQLGPERAGWQYPFADLHHSGAVLAAGSDWPVSTPNPLEEIHVAVNRRAIDTPCEPAFLPEQALTLHEAVAAFTIGSAHVNHLDQLTGTLQVGKRADFAVLDRDIFTEPADRIGEAVVDLTFVDGDLVFERNVS</sequence>
<accession>A0A3M9M7W8</accession>
<dbReference type="PANTHER" id="PTHR22642">
    <property type="entry name" value="IMIDAZOLONEPROPIONASE"/>
    <property type="match status" value="1"/>
</dbReference>
<protein>
    <submittedName>
        <fullName evidence="2">Amidohydrolase</fullName>
    </submittedName>
</protein>
<organism evidence="2 3">
    <name type="scientific">Flexivirga caeni</name>
    <dbReference type="NCBI Taxonomy" id="2294115"/>
    <lineage>
        <taxon>Bacteria</taxon>
        <taxon>Bacillati</taxon>
        <taxon>Actinomycetota</taxon>
        <taxon>Actinomycetes</taxon>
        <taxon>Micrococcales</taxon>
        <taxon>Dermacoccaceae</taxon>
        <taxon>Flexivirga</taxon>
    </lineage>
</organism>
<evidence type="ECO:0000259" key="1">
    <source>
        <dbReference type="Pfam" id="PF07969"/>
    </source>
</evidence>
<dbReference type="Proteomes" id="UP000271678">
    <property type="component" value="Unassembled WGS sequence"/>
</dbReference>
<dbReference type="InterPro" id="IPR033932">
    <property type="entry name" value="YtcJ-like"/>
</dbReference>
<dbReference type="SUPFAM" id="SSF51556">
    <property type="entry name" value="Metallo-dependent hydrolases"/>
    <property type="match status" value="1"/>
</dbReference>
<dbReference type="OrthoDB" id="3238066at2"/>
<dbReference type="CDD" id="cd01300">
    <property type="entry name" value="YtcJ_like"/>
    <property type="match status" value="1"/>
</dbReference>
<dbReference type="InterPro" id="IPR032466">
    <property type="entry name" value="Metal_Hydrolase"/>
</dbReference>
<dbReference type="InterPro" id="IPR011059">
    <property type="entry name" value="Metal-dep_hydrolase_composite"/>
</dbReference>
<dbReference type="InterPro" id="IPR013108">
    <property type="entry name" value="Amidohydro_3"/>
</dbReference>
<evidence type="ECO:0000313" key="3">
    <source>
        <dbReference type="Proteomes" id="UP000271678"/>
    </source>
</evidence>
<dbReference type="Gene3D" id="2.30.40.10">
    <property type="entry name" value="Urease, subunit C, domain 1"/>
    <property type="match status" value="1"/>
</dbReference>
<dbReference type="Gene3D" id="3.10.310.70">
    <property type="match status" value="1"/>
</dbReference>
<proteinExistence type="predicted"/>
<dbReference type="EMBL" id="RJJQ01000011">
    <property type="protein sequence ID" value="RNI21315.1"/>
    <property type="molecule type" value="Genomic_DNA"/>
</dbReference>
<keyword evidence="2" id="KW-0378">Hydrolase</keyword>
<reference evidence="2 3" key="1">
    <citation type="submission" date="2018-11" db="EMBL/GenBank/DDBJ databases">
        <title>Draft genome of Simplicispira Flexivirga sp. BO-16.</title>
        <authorList>
            <person name="Im W.T."/>
        </authorList>
    </citation>
    <scope>NUCLEOTIDE SEQUENCE [LARGE SCALE GENOMIC DNA]</scope>
    <source>
        <strain evidence="2 3">BO-16</strain>
    </source>
</reference>
<gene>
    <name evidence="2" type="ORF">EFY87_11525</name>
</gene>
<feature type="domain" description="Amidohydrolase 3" evidence="1">
    <location>
        <begin position="55"/>
        <end position="545"/>
    </location>
</feature>
<name>A0A3M9M7W8_9MICO</name>
<dbReference type="PANTHER" id="PTHR22642:SF2">
    <property type="entry name" value="PROTEIN LONG AFTER FAR-RED 3"/>
    <property type="match status" value="1"/>
</dbReference>
<dbReference type="Pfam" id="PF07969">
    <property type="entry name" value="Amidohydro_3"/>
    <property type="match status" value="1"/>
</dbReference>
<dbReference type="SUPFAM" id="SSF51338">
    <property type="entry name" value="Composite domain of metallo-dependent hydrolases"/>
    <property type="match status" value="1"/>
</dbReference>
<dbReference type="Gene3D" id="3.20.20.140">
    <property type="entry name" value="Metal-dependent hydrolases"/>
    <property type="match status" value="1"/>
</dbReference>